<proteinExistence type="predicted"/>
<dbReference type="OrthoDB" id="9807502at2"/>
<comment type="pathway">
    <text evidence="1">Amino-acid degradation; L-arginine degradation via ADI pathway; carbamoyl phosphate from L-arginine: step 1/2.</text>
</comment>
<name>A0A1X7KBA5_9FLAO</name>
<sequence>MLQLNIQDETSRLRSVVLGTAKSCGPIPKPEAAYDPKSLEHILAGTYPKEEDMVREMDGFAQVFAKYDVQVFRPRVLKDCNQIFSRDIAFVIEDKLVKANILPDREREFQAIKYVLSKIDEDQIIYPPKEVHVEGGDVMPWGEYIFMGTYTGEDYADYITARTNKEAVDFIACQFPNKKVKSFELRKSNTNARENALHLDCCFQPVGTNKAILHKNGFLREEEYQWLLDYFGSENVFEISKEEMYNMVSNVFSISPNVVVSERNFTRLNNWLREQGFTVEEIAYSEIAKQEGLLRCSTLPLVRD</sequence>
<evidence type="ECO:0000313" key="4">
    <source>
        <dbReference type="EMBL" id="SMG38070.1"/>
    </source>
</evidence>
<dbReference type="EC" id="3.5.3.6" evidence="2"/>
<dbReference type="SUPFAM" id="SSF55909">
    <property type="entry name" value="Pentein"/>
    <property type="match status" value="1"/>
</dbReference>
<comment type="catalytic activity">
    <reaction evidence="3">
        <text>L-arginine + H2O = L-citrulline + NH4(+)</text>
        <dbReference type="Rhea" id="RHEA:19597"/>
        <dbReference type="ChEBI" id="CHEBI:15377"/>
        <dbReference type="ChEBI" id="CHEBI:28938"/>
        <dbReference type="ChEBI" id="CHEBI:32682"/>
        <dbReference type="ChEBI" id="CHEBI:57743"/>
        <dbReference type="EC" id="3.5.3.6"/>
    </reaction>
</comment>
<dbReference type="AlphaFoldDB" id="A0A1X7KBA5"/>
<keyword evidence="5" id="KW-1185">Reference proteome</keyword>
<protein>
    <recommendedName>
        <fullName evidence="2">arginine deiminase</fullName>
        <ecNumber evidence="2">3.5.3.6</ecNumber>
    </recommendedName>
</protein>
<dbReference type="Gene3D" id="3.75.10.10">
    <property type="entry name" value="L-arginine/glycine Amidinotransferase, Chain A"/>
    <property type="match status" value="1"/>
</dbReference>
<evidence type="ECO:0000256" key="2">
    <source>
        <dbReference type="ARBA" id="ARBA00012171"/>
    </source>
</evidence>
<dbReference type="PANTHER" id="PTHR47271">
    <property type="entry name" value="ARGININE DEIMINASE"/>
    <property type="match status" value="1"/>
</dbReference>
<accession>A0A1X7KBA5</accession>
<dbReference type="RefSeq" id="WP_085499477.1">
    <property type="nucleotide sequence ID" value="NZ_FXAO01000005.1"/>
</dbReference>
<organism evidence="4 5">
    <name type="scientific">Arenibacter troitsensis</name>
    <dbReference type="NCBI Taxonomy" id="188872"/>
    <lineage>
        <taxon>Bacteria</taxon>
        <taxon>Pseudomonadati</taxon>
        <taxon>Bacteroidota</taxon>
        <taxon>Flavobacteriia</taxon>
        <taxon>Flavobacteriales</taxon>
        <taxon>Flavobacteriaceae</taxon>
        <taxon>Arenibacter</taxon>
    </lineage>
</organism>
<dbReference type="PANTHER" id="PTHR47271:SF2">
    <property type="entry name" value="ARGININE DEIMINASE"/>
    <property type="match status" value="1"/>
</dbReference>
<dbReference type="Proteomes" id="UP000193420">
    <property type="component" value="Unassembled WGS sequence"/>
</dbReference>
<gene>
    <name evidence="4" type="ORF">SAMN03080602_02700</name>
</gene>
<dbReference type="Pfam" id="PF19420">
    <property type="entry name" value="DDAH_eukar"/>
    <property type="match status" value="1"/>
</dbReference>
<evidence type="ECO:0000313" key="5">
    <source>
        <dbReference type="Proteomes" id="UP000193420"/>
    </source>
</evidence>
<dbReference type="GO" id="GO:0019546">
    <property type="term" value="P:L-arginine deiminase pathway"/>
    <property type="evidence" value="ECO:0007669"/>
    <property type="project" value="TreeGrafter"/>
</dbReference>
<keyword evidence="4" id="KW-0378">Hydrolase</keyword>
<evidence type="ECO:0000256" key="3">
    <source>
        <dbReference type="ARBA" id="ARBA00049429"/>
    </source>
</evidence>
<dbReference type="GO" id="GO:0016990">
    <property type="term" value="F:arginine deiminase activity"/>
    <property type="evidence" value="ECO:0007669"/>
    <property type="project" value="UniProtKB-EC"/>
</dbReference>
<dbReference type="EMBL" id="FXAO01000005">
    <property type="protein sequence ID" value="SMG38070.1"/>
    <property type="molecule type" value="Genomic_DNA"/>
</dbReference>
<evidence type="ECO:0000256" key="1">
    <source>
        <dbReference type="ARBA" id="ARBA00005213"/>
    </source>
</evidence>
<reference evidence="5" key="1">
    <citation type="submission" date="2017-04" db="EMBL/GenBank/DDBJ databases">
        <authorList>
            <person name="Varghese N."/>
            <person name="Submissions S."/>
        </authorList>
    </citation>
    <scope>NUCLEOTIDE SEQUENCE [LARGE SCALE GENOMIC DNA]</scope>
    <source>
        <strain evidence="5">DSM 19835</strain>
    </source>
</reference>
<dbReference type="STRING" id="188872.SAMN03080602_02700"/>